<accession>A9NWS6</accession>
<name>A9NWS6_PICSI</name>
<reference evidence="2" key="1">
    <citation type="journal article" date="2008" name="BMC Genomics">
        <title>A conifer genomics resource of 200,000 spruce (Picea spp.) ESTs and 6,464 high-quality, sequence-finished full-length cDNAs for Sitka spruce (Picea sitchensis).</title>
        <authorList>
            <person name="Ralph S.G."/>
            <person name="Chun H.J."/>
            <person name="Kolosova N."/>
            <person name="Cooper D."/>
            <person name="Oddy C."/>
            <person name="Ritland C.E."/>
            <person name="Kirkpatrick R."/>
            <person name="Moore R."/>
            <person name="Barber S."/>
            <person name="Holt R.A."/>
            <person name="Jones S.J."/>
            <person name="Marra M.A."/>
            <person name="Douglas C.J."/>
            <person name="Ritland K."/>
            <person name="Bohlmann J."/>
        </authorList>
    </citation>
    <scope>NUCLEOTIDE SEQUENCE</scope>
    <source>
        <tissue evidence="2">Green portion of the leader tissue</tissue>
    </source>
</reference>
<dbReference type="EMBL" id="EF085791">
    <property type="protein sequence ID" value="ABK25087.1"/>
    <property type="molecule type" value="mRNA"/>
</dbReference>
<dbReference type="AlphaFoldDB" id="A9NWS6"/>
<proteinExistence type="evidence at transcript level"/>
<feature type="transmembrane region" description="Helical" evidence="1">
    <location>
        <begin position="33"/>
        <end position="50"/>
    </location>
</feature>
<organism evidence="2">
    <name type="scientific">Picea sitchensis</name>
    <name type="common">Sitka spruce</name>
    <name type="synonym">Pinus sitchensis</name>
    <dbReference type="NCBI Taxonomy" id="3332"/>
    <lineage>
        <taxon>Eukaryota</taxon>
        <taxon>Viridiplantae</taxon>
        <taxon>Streptophyta</taxon>
        <taxon>Embryophyta</taxon>
        <taxon>Tracheophyta</taxon>
        <taxon>Spermatophyta</taxon>
        <taxon>Pinopsida</taxon>
        <taxon>Pinidae</taxon>
        <taxon>Conifers I</taxon>
        <taxon>Pinales</taxon>
        <taxon>Pinaceae</taxon>
        <taxon>Picea</taxon>
    </lineage>
</organism>
<feature type="transmembrane region" description="Helical" evidence="1">
    <location>
        <begin position="56"/>
        <end position="78"/>
    </location>
</feature>
<protein>
    <submittedName>
        <fullName evidence="2">Uncharacterized protein</fullName>
    </submittedName>
</protein>
<keyword evidence="1" id="KW-0472">Membrane</keyword>
<sequence>MIKNRLVGLKIACIKFWLHSVEDECHFGKNYELVFFFIFWQTFLFWGSFFTSFDLLLAFFFTLFSLCSLAFLFSFTLLRSLFI</sequence>
<keyword evidence="1" id="KW-1133">Transmembrane helix</keyword>
<evidence type="ECO:0000313" key="2">
    <source>
        <dbReference type="EMBL" id="ABK25087.1"/>
    </source>
</evidence>
<keyword evidence="1" id="KW-0812">Transmembrane</keyword>
<evidence type="ECO:0000256" key="1">
    <source>
        <dbReference type="SAM" id="Phobius"/>
    </source>
</evidence>